<dbReference type="AlphaFoldDB" id="A0A2M3ZW05"/>
<dbReference type="EMBL" id="GGFM01011827">
    <property type="protein sequence ID" value="MBW32578.1"/>
    <property type="molecule type" value="Transcribed_RNA"/>
</dbReference>
<sequence length="75" mass="7952">MSLEPSLDVSLAQCLCLFHCGVAQATNLVPVNCLASMRFDCKRTVTASGIPGALSATVSASHRARSMPVRLNTFK</sequence>
<protein>
    <submittedName>
        <fullName evidence="1">Putative secreted peptide</fullName>
    </submittedName>
</protein>
<proteinExistence type="predicted"/>
<name>A0A2M3ZW05_9DIPT</name>
<evidence type="ECO:0000313" key="1">
    <source>
        <dbReference type="EMBL" id="MBW32578.1"/>
    </source>
</evidence>
<organism evidence="1">
    <name type="scientific">Anopheles braziliensis</name>
    <dbReference type="NCBI Taxonomy" id="58242"/>
    <lineage>
        <taxon>Eukaryota</taxon>
        <taxon>Metazoa</taxon>
        <taxon>Ecdysozoa</taxon>
        <taxon>Arthropoda</taxon>
        <taxon>Hexapoda</taxon>
        <taxon>Insecta</taxon>
        <taxon>Pterygota</taxon>
        <taxon>Neoptera</taxon>
        <taxon>Endopterygota</taxon>
        <taxon>Diptera</taxon>
        <taxon>Nematocera</taxon>
        <taxon>Culicoidea</taxon>
        <taxon>Culicidae</taxon>
        <taxon>Anophelinae</taxon>
        <taxon>Anopheles</taxon>
    </lineage>
</organism>
<accession>A0A2M3ZW05</accession>
<reference evidence="1" key="1">
    <citation type="submission" date="2018-01" db="EMBL/GenBank/DDBJ databases">
        <title>An insight into the sialome of Amazonian anophelines.</title>
        <authorList>
            <person name="Ribeiro J.M."/>
            <person name="Scarpassa V."/>
            <person name="Calvo E."/>
        </authorList>
    </citation>
    <scope>NUCLEOTIDE SEQUENCE</scope>
    <source>
        <tissue evidence="1">Salivary glands</tissue>
    </source>
</reference>